<sequence length="389" mass="42375">MNKPLQGITVVAVEQAVAAPYASSRLADAGARVIKIERAEGDFARNYDKLVRGQSAYFVWLNRGKESICLDLTADDDQAILEAMVAEADVFIQNLKPGSIGKFGFASADLRRRFPRLITCDISGFGDVGVLSHLKAYDLIVQAETGLCAITGTSHGPARVGVSVCDISAGMTAHSAILQALFQREKTGQGTSIQVSLFDAVADWMNVPVLQFDYSSYHTARAGVNHPSLAPYGAYRCADGKDLIFSVQNDREWVNFCAKFLKRPDLTRRPGFADNMERLSNRDALDEVVYERFLQMSSDAAMKELETAGLAYGRLNQIEDVSMHPHLRRVPVSTPGGDIKVIAPAAIFDGEKAPALQAVPALGAHSETLRNEFTCHRSLRTPDRTGGHS</sequence>
<keyword evidence="1 2" id="KW-0808">Transferase</keyword>
<comment type="caution">
    <text evidence="2">The sequence shown here is derived from an EMBL/GenBank/DDBJ whole genome shotgun (WGS) entry which is preliminary data.</text>
</comment>
<evidence type="ECO:0000313" key="3">
    <source>
        <dbReference type="Proteomes" id="UP000295043"/>
    </source>
</evidence>
<evidence type="ECO:0000256" key="1">
    <source>
        <dbReference type="ARBA" id="ARBA00022679"/>
    </source>
</evidence>
<evidence type="ECO:0000313" key="2">
    <source>
        <dbReference type="EMBL" id="TCN17978.1"/>
    </source>
</evidence>
<dbReference type="InterPro" id="IPR044855">
    <property type="entry name" value="CoA-Trfase_III_dom3_sf"/>
</dbReference>
<gene>
    <name evidence="2" type="ORF">EV184_13625</name>
</gene>
<dbReference type="Gene3D" id="3.40.50.10540">
    <property type="entry name" value="Crotonobetainyl-coa:carnitine coa-transferase, domain 1"/>
    <property type="match status" value="1"/>
</dbReference>
<dbReference type="AlphaFoldDB" id="A0A4R2AVI8"/>
<dbReference type="Pfam" id="PF02515">
    <property type="entry name" value="CoA_transf_3"/>
    <property type="match status" value="1"/>
</dbReference>
<dbReference type="GO" id="GO:0008410">
    <property type="term" value="F:CoA-transferase activity"/>
    <property type="evidence" value="ECO:0007669"/>
    <property type="project" value="TreeGrafter"/>
</dbReference>
<dbReference type="InterPro" id="IPR023606">
    <property type="entry name" value="CoA-Trfase_III_dom_1_sf"/>
</dbReference>
<name>A0A4R2AVI8_9HYPH</name>
<reference evidence="2 3" key="1">
    <citation type="submission" date="2019-03" db="EMBL/GenBank/DDBJ databases">
        <title>Genomic Encyclopedia of Type Strains, Phase IV (KMG-V): Genome sequencing to study the core and pangenomes of soil and plant-associated prokaryotes.</title>
        <authorList>
            <person name="Whitman W."/>
        </authorList>
    </citation>
    <scope>NUCLEOTIDE SEQUENCE [LARGE SCALE GENOMIC DNA]</scope>
    <source>
        <strain evidence="2 3">23C40</strain>
    </source>
</reference>
<dbReference type="Proteomes" id="UP000295043">
    <property type="component" value="Unassembled WGS sequence"/>
</dbReference>
<dbReference type="PANTHER" id="PTHR48207">
    <property type="entry name" value="SUCCINATE--HYDROXYMETHYLGLUTARATE COA-TRANSFERASE"/>
    <property type="match status" value="1"/>
</dbReference>
<organism evidence="2 3">
    <name type="scientific">Sinorhizobium americanum</name>
    <dbReference type="NCBI Taxonomy" id="194963"/>
    <lineage>
        <taxon>Bacteria</taxon>
        <taxon>Pseudomonadati</taxon>
        <taxon>Pseudomonadota</taxon>
        <taxon>Alphaproteobacteria</taxon>
        <taxon>Hyphomicrobiales</taxon>
        <taxon>Rhizobiaceae</taxon>
        <taxon>Sinorhizobium/Ensifer group</taxon>
        <taxon>Sinorhizobium</taxon>
    </lineage>
</organism>
<dbReference type="PANTHER" id="PTHR48207:SF3">
    <property type="entry name" value="SUCCINATE--HYDROXYMETHYLGLUTARATE COA-TRANSFERASE"/>
    <property type="match status" value="1"/>
</dbReference>
<accession>A0A4R2AVI8</accession>
<dbReference type="EMBL" id="SLVU01000036">
    <property type="protein sequence ID" value="TCN17978.1"/>
    <property type="molecule type" value="Genomic_DNA"/>
</dbReference>
<dbReference type="InterPro" id="IPR050483">
    <property type="entry name" value="CoA-transferase_III_domain"/>
</dbReference>
<dbReference type="Gene3D" id="3.30.1540.10">
    <property type="entry name" value="formyl-coa transferase, domain 3"/>
    <property type="match status" value="1"/>
</dbReference>
<dbReference type="InterPro" id="IPR003673">
    <property type="entry name" value="CoA-Trfase_fam_III"/>
</dbReference>
<dbReference type="RefSeq" id="WP_132081699.1">
    <property type="nucleotide sequence ID" value="NZ_SLVU01000036.1"/>
</dbReference>
<dbReference type="SUPFAM" id="SSF89796">
    <property type="entry name" value="CoA-transferase family III (CaiB/BaiF)"/>
    <property type="match status" value="1"/>
</dbReference>
<protein>
    <submittedName>
        <fullName evidence="2">Crotonobetainyl-CoA:carnitine CoA-transferase CaiB-like acyl-CoA transferase</fullName>
    </submittedName>
</protein>
<proteinExistence type="predicted"/>